<comment type="caution">
    <text evidence="1">The sequence shown here is derived from an EMBL/GenBank/DDBJ whole genome shotgun (WGS) entry which is preliminary data.</text>
</comment>
<dbReference type="VEuPathDB" id="FungiDB:PC110_g14385"/>
<dbReference type="AlphaFoldDB" id="A0A8T1UAH7"/>
<gene>
    <name evidence="1" type="ORF">JG687_00011118</name>
</gene>
<name>A0A8T1UAH7_9STRA</name>
<proteinExistence type="predicted"/>
<organism evidence="1 2">
    <name type="scientific">Phytophthora cactorum</name>
    <dbReference type="NCBI Taxonomy" id="29920"/>
    <lineage>
        <taxon>Eukaryota</taxon>
        <taxon>Sar</taxon>
        <taxon>Stramenopiles</taxon>
        <taxon>Oomycota</taxon>
        <taxon>Peronosporomycetes</taxon>
        <taxon>Peronosporales</taxon>
        <taxon>Peronosporaceae</taxon>
        <taxon>Phytophthora</taxon>
    </lineage>
</organism>
<protein>
    <submittedName>
        <fullName evidence="1">Uncharacterized protein</fullName>
    </submittedName>
</protein>
<feature type="non-terminal residue" evidence="1">
    <location>
        <position position="1"/>
    </location>
</feature>
<dbReference type="Proteomes" id="UP000688947">
    <property type="component" value="Unassembled WGS sequence"/>
</dbReference>
<sequence>DSRPDCKPQLARYCCKCENDNPVILHGLCRECESTTEGYEPLVSKKVAKEQYGVKDISAIPCQDRRSNTPYDRVALENHMLASCGSKLGWLRVIAKRDIYKKQLDAIKQRRERERHSFLESLATGFASYVESILWKETDEDVLESASSRFVVLSGALEARGLRLRADSYICKEFIVWGYGNVSDVVDTMEEMHFLFAHTEYERVCAQRIKAIQDEWGGWLRRESTSVLIQTCREILKAELCVDYLGDNRGLVLLQIWEKCRWRFEEVNSSSIESRLKALYIFSGRGHPSTSQV</sequence>
<reference evidence="1" key="1">
    <citation type="submission" date="2021-01" db="EMBL/GenBank/DDBJ databases">
        <title>Phytophthora aleatoria, a newly-described species from Pinus radiata is distinct from Phytophthora cactorum isolates based on comparative genomics.</title>
        <authorList>
            <person name="Mcdougal R."/>
            <person name="Panda P."/>
            <person name="Williams N."/>
            <person name="Studholme D.J."/>
        </authorList>
    </citation>
    <scope>NUCLEOTIDE SEQUENCE</scope>
    <source>
        <strain evidence="1">NZFS 3830</strain>
    </source>
</reference>
<evidence type="ECO:0000313" key="2">
    <source>
        <dbReference type="Proteomes" id="UP000688947"/>
    </source>
</evidence>
<accession>A0A8T1UAH7</accession>
<dbReference type="EMBL" id="JAENGZ010000664">
    <property type="protein sequence ID" value="KAG6955582.1"/>
    <property type="molecule type" value="Genomic_DNA"/>
</dbReference>
<evidence type="ECO:0000313" key="1">
    <source>
        <dbReference type="EMBL" id="KAG6955582.1"/>
    </source>
</evidence>
<dbReference type="OrthoDB" id="118475at2759"/>